<evidence type="ECO:0000256" key="1">
    <source>
        <dbReference type="SAM" id="SignalP"/>
    </source>
</evidence>
<name>A0ABW0F1G7_9HYPH</name>
<gene>
    <name evidence="2" type="ORF">ACFPK2_09775</name>
</gene>
<evidence type="ECO:0000313" key="2">
    <source>
        <dbReference type="EMBL" id="MFC5293273.1"/>
    </source>
</evidence>
<keyword evidence="3" id="KW-1185">Reference proteome</keyword>
<keyword evidence="1" id="KW-0732">Signal</keyword>
<feature type="signal peptide" evidence="1">
    <location>
        <begin position="1"/>
        <end position="22"/>
    </location>
</feature>
<feature type="chain" id="PRO_5046124618" evidence="1">
    <location>
        <begin position="23"/>
        <end position="101"/>
    </location>
</feature>
<sequence>MMSFKRLAAACAVALAASTVMASLAEAQNRRGPLRITVQKRSYLDAGNVVPVGSMNNYASQHFAAAPVYVNTGSLYGESTLPGRVGSGSNPFANTIETPRF</sequence>
<evidence type="ECO:0000313" key="3">
    <source>
        <dbReference type="Proteomes" id="UP001595976"/>
    </source>
</evidence>
<dbReference type="EMBL" id="JBHSLI010000003">
    <property type="protein sequence ID" value="MFC5293273.1"/>
    <property type="molecule type" value="Genomic_DNA"/>
</dbReference>
<comment type="caution">
    <text evidence="2">The sequence shown here is derived from an EMBL/GenBank/DDBJ whole genome shotgun (WGS) entry which is preliminary data.</text>
</comment>
<organism evidence="2 3">
    <name type="scientific">Bosea minatitlanensis</name>
    <dbReference type="NCBI Taxonomy" id="128782"/>
    <lineage>
        <taxon>Bacteria</taxon>
        <taxon>Pseudomonadati</taxon>
        <taxon>Pseudomonadota</taxon>
        <taxon>Alphaproteobacteria</taxon>
        <taxon>Hyphomicrobiales</taxon>
        <taxon>Boseaceae</taxon>
        <taxon>Bosea</taxon>
    </lineage>
</organism>
<dbReference type="RefSeq" id="WP_158446442.1">
    <property type="nucleotide sequence ID" value="NZ_JAOAOS010000027.1"/>
</dbReference>
<proteinExistence type="predicted"/>
<dbReference type="Proteomes" id="UP001595976">
    <property type="component" value="Unassembled WGS sequence"/>
</dbReference>
<accession>A0ABW0F1G7</accession>
<reference evidence="3" key="1">
    <citation type="journal article" date="2019" name="Int. J. Syst. Evol. Microbiol.">
        <title>The Global Catalogue of Microorganisms (GCM) 10K type strain sequencing project: providing services to taxonomists for standard genome sequencing and annotation.</title>
        <authorList>
            <consortium name="The Broad Institute Genomics Platform"/>
            <consortium name="The Broad Institute Genome Sequencing Center for Infectious Disease"/>
            <person name="Wu L."/>
            <person name="Ma J."/>
        </authorList>
    </citation>
    <scope>NUCLEOTIDE SEQUENCE [LARGE SCALE GENOMIC DNA]</scope>
    <source>
        <strain evidence="3">CGMCC 1.15643</strain>
    </source>
</reference>
<protein>
    <submittedName>
        <fullName evidence="2">Uncharacterized protein</fullName>
    </submittedName>
</protein>